<evidence type="ECO:0000313" key="11">
    <source>
        <dbReference type="Proteomes" id="UP000017938"/>
    </source>
</evidence>
<keyword evidence="5 7" id="KW-0805">Transcription regulation</keyword>
<dbReference type="SUPFAM" id="SSF50249">
    <property type="entry name" value="Nucleic acid-binding proteins"/>
    <property type="match status" value="1"/>
</dbReference>
<evidence type="ECO:0000313" key="12">
    <source>
        <dbReference type="Proteomes" id="UP001139365"/>
    </source>
</evidence>
<evidence type="ECO:0000256" key="2">
    <source>
        <dbReference type="ARBA" id="ARBA00022490"/>
    </source>
</evidence>
<dbReference type="EMBL" id="CBFW010000061">
    <property type="protein sequence ID" value="CDC71098.1"/>
    <property type="molecule type" value="Genomic_DNA"/>
</dbReference>
<evidence type="ECO:0000256" key="7">
    <source>
        <dbReference type="HAMAP-Rule" id="MF_00945"/>
    </source>
</evidence>
<dbReference type="InterPro" id="IPR036555">
    <property type="entry name" value="NusA_N_sf"/>
</dbReference>
<comment type="function">
    <text evidence="7">Participates in both transcription termination and antitermination.</text>
</comment>
<dbReference type="InterPro" id="IPR009019">
    <property type="entry name" value="KH_sf_prok-type"/>
</dbReference>
<dbReference type="GO" id="GO:0006353">
    <property type="term" value="P:DNA-templated transcription termination"/>
    <property type="evidence" value="ECO:0007669"/>
    <property type="project" value="UniProtKB-UniRule"/>
</dbReference>
<dbReference type="InterPro" id="IPR003029">
    <property type="entry name" value="S1_domain"/>
</dbReference>
<dbReference type="InterPro" id="IPR010213">
    <property type="entry name" value="TF_NusA"/>
</dbReference>
<dbReference type="SUPFAM" id="SSF54814">
    <property type="entry name" value="Prokaryotic type KH domain (KH-domain type II)"/>
    <property type="match status" value="2"/>
</dbReference>
<organism evidence="9 11">
    <name type="scientific">Candidatus Colimorpha enterica</name>
    <dbReference type="NCBI Taxonomy" id="3083063"/>
    <lineage>
        <taxon>Bacteria</taxon>
        <taxon>Pseudomonadati</taxon>
        <taxon>Bacteroidota</taxon>
        <taxon>Bacteroidia</taxon>
        <taxon>Bacteroidales</taxon>
        <taxon>Candidatus Colimorpha</taxon>
    </lineage>
</organism>
<comment type="subunit">
    <text evidence="7">Monomer. Binds directly to the core enzyme of the DNA-dependent RNA polymerase and to nascent RNA.</text>
</comment>
<evidence type="ECO:0000256" key="3">
    <source>
        <dbReference type="ARBA" id="ARBA00022814"/>
    </source>
</evidence>
<feature type="domain" description="S1 motif" evidence="8">
    <location>
        <begin position="133"/>
        <end position="199"/>
    </location>
</feature>
<dbReference type="InterPro" id="IPR058582">
    <property type="entry name" value="KH_NusA_2nd"/>
</dbReference>
<comment type="similarity">
    <text evidence="7">Belongs to the NusA family.</text>
</comment>
<dbReference type="CDD" id="cd04455">
    <property type="entry name" value="S1_NusA"/>
    <property type="match status" value="1"/>
</dbReference>
<dbReference type="Pfam" id="PF13184">
    <property type="entry name" value="KH_NusA_1st"/>
    <property type="match status" value="1"/>
</dbReference>
<evidence type="ECO:0000256" key="5">
    <source>
        <dbReference type="ARBA" id="ARBA00023015"/>
    </source>
</evidence>
<dbReference type="Gene3D" id="2.40.50.140">
    <property type="entry name" value="Nucleic acid-binding proteins"/>
    <property type="match status" value="1"/>
</dbReference>
<dbReference type="EMBL" id="JALEMU010000103">
    <property type="protein sequence ID" value="MCI5755939.1"/>
    <property type="molecule type" value="Genomic_DNA"/>
</dbReference>
<dbReference type="PROSITE" id="PS50084">
    <property type="entry name" value="KH_TYPE_1"/>
    <property type="match status" value="1"/>
</dbReference>
<dbReference type="PANTHER" id="PTHR22648">
    <property type="entry name" value="TRANSCRIPTION TERMINATION FACTOR NUSA"/>
    <property type="match status" value="1"/>
</dbReference>
<evidence type="ECO:0000313" key="10">
    <source>
        <dbReference type="EMBL" id="MCI5755939.1"/>
    </source>
</evidence>
<dbReference type="Proteomes" id="UP001139365">
    <property type="component" value="Unassembled WGS sequence"/>
</dbReference>
<dbReference type="PANTHER" id="PTHR22648:SF0">
    <property type="entry name" value="TRANSCRIPTION TERMINATION_ANTITERMINATION PROTEIN NUSA"/>
    <property type="match status" value="1"/>
</dbReference>
<dbReference type="InterPro" id="IPR030842">
    <property type="entry name" value="TF_NusA_bacterial"/>
</dbReference>
<keyword evidence="2 7" id="KW-0963">Cytoplasm</keyword>
<dbReference type="InterPro" id="IPR025249">
    <property type="entry name" value="TF_NusA_KH_1st"/>
</dbReference>
<dbReference type="InterPro" id="IPR013735">
    <property type="entry name" value="TF_NusA_N"/>
</dbReference>
<reference evidence="10 12" key="2">
    <citation type="submission" date="2022-03" db="EMBL/GenBank/DDBJ databases">
        <title>Metagenome-assembled genomes from swine fecal metagenomes.</title>
        <authorList>
            <person name="Holman D.B."/>
            <person name="Kommadath A."/>
        </authorList>
    </citation>
    <scope>NUCLEOTIDE SEQUENCE [LARGE SCALE GENOMIC DNA]</scope>
    <source>
        <strain evidence="10">SUG147</strain>
    </source>
</reference>
<dbReference type="InterPro" id="IPR012340">
    <property type="entry name" value="NA-bd_OB-fold"/>
</dbReference>
<keyword evidence="6 7" id="KW-0804">Transcription</keyword>
<dbReference type="Proteomes" id="UP000017938">
    <property type="component" value="Unassembled WGS sequence"/>
</dbReference>
<dbReference type="NCBIfam" id="TIGR01953">
    <property type="entry name" value="NusA"/>
    <property type="match status" value="1"/>
</dbReference>
<evidence type="ECO:0000313" key="9">
    <source>
        <dbReference type="EMBL" id="CDC71098.1"/>
    </source>
</evidence>
<sequence>MNTEFFEALDLLEKQKGIPKEYMLERVEAALISAFKRDQGGNANVRVVLDPVKKDVRMFRQYDIVETVEDPETQISVEDAKKMNRHYKLGGIAEEELKMKNFRRLSAQTAKQVIIQGIREAERGMMIKEYEDKKEEIITATVLRTDEATGNVTVDTGTSIATLLKSEQIPGDRFNDNDRIKVFVTEVRKESRGPLVTLSRTHPGLVRRLFELEIPEIQDGTVVIKGVTREAGSRSKVAVMSNDESVDPVGACIGSRSMRISNILKELGGEKIDIVRYSDVPEEFIASALSPAKINRVVIEEEKVCRVFVDADQLSLAIGKEGQNARLAARLTGFKIDIKVDQ</sequence>
<dbReference type="CDD" id="cd02134">
    <property type="entry name" value="KH-II_NusA_rpt1"/>
    <property type="match status" value="1"/>
</dbReference>
<dbReference type="Gene3D" id="3.30.1480.10">
    <property type="entry name" value="NusA, N-terminal domain"/>
    <property type="match status" value="1"/>
</dbReference>
<dbReference type="CDD" id="cd22529">
    <property type="entry name" value="KH-II_NusA_rpt2"/>
    <property type="match status" value="1"/>
</dbReference>
<dbReference type="Pfam" id="PF08529">
    <property type="entry name" value="NusA_N"/>
    <property type="match status" value="1"/>
</dbReference>
<dbReference type="SUPFAM" id="SSF69705">
    <property type="entry name" value="Transcription factor NusA, N-terminal domain"/>
    <property type="match status" value="1"/>
</dbReference>
<dbReference type="Pfam" id="PF26594">
    <property type="entry name" value="KH_NusA_2nd"/>
    <property type="match status" value="1"/>
</dbReference>
<dbReference type="Gene3D" id="3.30.300.20">
    <property type="match status" value="2"/>
</dbReference>
<reference evidence="9" key="1">
    <citation type="submission" date="2012-11" db="EMBL/GenBank/DDBJ databases">
        <title>Dependencies among metagenomic species, viruses, plasmids and units of genetic variation.</title>
        <authorList>
            <person name="Nielsen H.B."/>
            <person name="Almeida M."/>
            <person name="Juncker A.S."/>
            <person name="Rasmussen S."/>
            <person name="Li J."/>
            <person name="Sunagawa S."/>
            <person name="Plichta D."/>
            <person name="Gautier L."/>
            <person name="Le Chatelier E."/>
            <person name="Peletier E."/>
            <person name="Bonde I."/>
            <person name="Nielsen T."/>
            <person name="Manichanh C."/>
            <person name="Arumugam M."/>
            <person name="Batto J."/>
            <person name="Santos M.B.Q.D."/>
            <person name="Blom N."/>
            <person name="Borruel N."/>
            <person name="Burgdorf K.S."/>
            <person name="Boumezbeur F."/>
            <person name="Casellas F."/>
            <person name="Dore J."/>
            <person name="Guarner F."/>
            <person name="Hansen T."/>
            <person name="Hildebrand F."/>
            <person name="Kaas R.S."/>
            <person name="Kennedy S."/>
            <person name="Kristiansen K."/>
            <person name="Kultima J.R."/>
            <person name="Leonard P."/>
            <person name="Levenez F."/>
            <person name="Lund O."/>
            <person name="Moumen B."/>
            <person name="Le Paslier D."/>
            <person name="Pons N."/>
            <person name="Pedersen O."/>
            <person name="Prifti E."/>
            <person name="Qin J."/>
            <person name="Raes J."/>
            <person name="Tap J."/>
            <person name="Tims S."/>
            <person name="Ussery D.W."/>
            <person name="Yamada T."/>
            <person name="MetaHit consortium"/>
            <person name="Renault P."/>
            <person name="Sicheritz-Ponten T."/>
            <person name="Bork P."/>
            <person name="Wang J."/>
            <person name="Brunak S."/>
            <person name="Ehrlich S.D."/>
        </authorList>
    </citation>
    <scope>NUCLEOTIDE SEQUENCE [LARGE SCALE GENOMIC DNA]</scope>
</reference>
<dbReference type="STRING" id="1263015.BN580_00816"/>
<dbReference type="GO" id="GO:0031564">
    <property type="term" value="P:transcription antitermination"/>
    <property type="evidence" value="ECO:0007669"/>
    <property type="project" value="UniProtKB-UniRule"/>
</dbReference>
<name>R6TCF5_9BACT</name>
<dbReference type="GO" id="GO:0005829">
    <property type="term" value="C:cytosol"/>
    <property type="evidence" value="ECO:0007669"/>
    <property type="project" value="TreeGrafter"/>
</dbReference>
<keyword evidence="3 7" id="KW-0889">Transcription antitermination</keyword>
<evidence type="ECO:0000256" key="6">
    <source>
        <dbReference type="ARBA" id="ARBA00023163"/>
    </source>
</evidence>
<gene>
    <name evidence="7 10" type="primary">nusA</name>
    <name evidence="9" type="ORF">BN580_00816</name>
    <name evidence="10" type="ORF">MR241_06565</name>
</gene>
<dbReference type="HAMAP" id="MF_00945_B">
    <property type="entry name" value="NusA_B"/>
    <property type="match status" value="1"/>
</dbReference>
<dbReference type="GO" id="GO:0003700">
    <property type="term" value="F:DNA-binding transcription factor activity"/>
    <property type="evidence" value="ECO:0007669"/>
    <property type="project" value="InterPro"/>
</dbReference>
<protein>
    <recommendedName>
        <fullName evidence="7">Transcription termination/antitermination protein NusA</fullName>
    </recommendedName>
</protein>
<proteinExistence type="inferred from homology"/>
<dbReference type="GO" id="GO:0003723">
    <property type="term" value="F:RNA binding"/>
    <property type="evidence" value="ECO:0007669"/>
    <property type="project" value="UniProtKB-UniRule"/>
</dbReference>
<evidence type="ECO:0000256" key="4">
    <source>
        <dbReference type="ARBA" id="ARBA00022884"/>
    </source>
</evidence>
<comment type="subcellular location">
    <subcellularLocation>
        <location evidence="7">Cytoplasm</location>
    </subcellularLocation>
</comment>
<evidence type="ECO:0000259" key="8">
    <source>
        <dbReference type="SMART" id="SM00316"/>
    </source>
</evidence>
<dbReference type="FunFam" id="3.30.300.20:FF:000002">
    <property type="entry name" value="Transcription termination/antitermination protein NusA"/>
    <property type="match status" value="1"/>
</dbReference>
<dbReference type="AlphaFoldDB" id="R6TCF5"/>
<dbReference type="InterPro" id="IPR015946">
    <property type="entry name" value="KH_dom-like_a/b"/>
</dbReference>
<keyword evidence="1 7" id="KW-0806">Transcription termination</keyword>
<dbReference type="SMART" id="SM00316">
    <property type="entry name" value="S1"/>
    <property type="match status" value="1"/>
</dbReference>
<dbReference type="FunFam" id="3.30.300.20:FF:000005">
    <property type="entry name" value="Transcription termination/antitermination protein NusA"/>
    <property type="match status" value="1"/>
</dbReference>
<evidence type="ECO:0000256" key="1">
    <source>
        <dbReference type="ARBA" id="ARBA00022472"/>
    </source>
</evidence>
<keyword evidence="4 7" id="KW-0694">RNA-binding</keyword>
<accession>R6TCF5</accession>
<comment type="caution">
    <text evidence="9">The sequence shown here is derived from an EMBL/GenBank/DDBJ whole genome shotgun (WGS) entry which is preliminary data.</text>
</comment>